<sequence length="1323" mass="148084">MQYYKIPKYQRPDTCAEAFTSANQYDLDRTYATMPRERRQRPQPPRLPQPTLVTSTTSRTSRIEVVIPSRPHGLAGYTRIAQPAGALALATVPRNTIQREDTPTFSELLANTSTTSITSVIGDIIPGRTHSPAGRARATAGRARATQPAGTLAPTTVLRNTTQREDTPAFSELLADTLTTSITGGIGDIIPGRTHSPAGRARATAGRARATQPAGALAPTTVLRNTIQREDTPAFSELLADTLTTSITGGTGDIIPGRTYNPAGRTRATRHPSPGASQRGLVTRSRERRPPPTNPEPASKKQRTRESHRGATTAGNENGDLNPNEHFNGFGNHFDPEQSNPASNPEQSSLASDSEQSSPASDSEQSSHSLRQRSEPPDDEQQEFPDHVSEWLDDNNGPVRWQPRLPPAASVLEWIQGARDGRHRLARRIIYALHVGIIPCPALAHARDEAKHFGSCRRHRGLRYTYDIEGRSHPMSAAEMDLQLGIHRTGEDIPGLWLNRDRLAFPSPGRLQTLFSGPLQEGEEICLHKDAPCKPPLQYSLKDVDSSIAIFSDLNSFRASISLPIIAQPASLLQSSIHLQYELEVEGKMTKVPIHKIPHILFATTGTRSHPIFAFFPAMYEPECSIFLSDKMYATFYDHLLHPALEQLSYRAQSARFSSDAVSQTSQHIPPNFIAAQNASRAKLEKSGKGGGAHGSPIGITINPSKDTMVWNHMVQELDNVHASRESTLLQFTGMFFLYNAKGLKLETQRQRVLSECIEDFAFEQAEHFKEVLSVENQNRQYIDVAAEVMSVPDGNYPQGATLLAKRCYGQLRESRRASSRRSESGSDSDAGEDDQAITVARGPRDAAFQPPHIPRATVTEYPIGLLRDTVTLTAEPKRNHPHTNDGLIYLQSYSPLKERMDAKKIYPFSHPGIANLGYSEADHNSINILQRTNNNRSEAKSADIRSRKRIKEVLKHTRTENFGWRTEFRVTLGLAHVIWEEDECWAKFLGEFSQETRIQNSGLSTRVISSGQAQADVNNITFPSDAFHIYRTNEFRNFLQGNIQKHLIVVDTIRALYSPNQATPLEVARLHGLLILGLRHFISHLSPSEAWMLNNPLRRSNLETRKPGFGLRETMDRFGFGFFHHGIVDWRDFKISKEYIDSVTLPGFQVVTRYLPVVEYQETRSFLDELLEIIDKQTPREISEFVLEKCVHLILQNYRQVAFLKLLGQKEKQPPTPVSGRSFCLQGLQQEARKIGRDVGMIKGNKSYFKKMHTFFVWTWEKTEIGTLNEKGSSFATVERLTQILAYRFFEQHTALPYPDSNGSMQQVRRDSVTARNGRSTL</sequence>
<keyword evidence="3" id="KW-1185">Reference proteome</keyword>
<accession>A0AA40EH00</accession>
<protein>
    <submittedName>
        <fullName evidence="2">Uncharacterized protein</fullName>
    </submittedName>
</protein>
<feature type="region of interest" description="Disordered" evidence="1">
    <location>
        <begin position="246"/>
        <end position="399"/>
    </location>
</feature>
<comment type="caution">
    <text evidence="2">The sequence shown here is derived from an EMBL/GenBank/DDBJ whole genome shotgun (WGS) entry which is preliminary data.</text>
</comment>
<feature type="region of interest" description="Disordered" evidence="1">
    <location>
        <begin position="186"/>
        <end position="215"/>
    </location>
</feature>
<organism evidence="2 3">
    <name type="scientific">Lasiosphaeria miniovina</name>
    <dbReference type="NCBI Taxonomy" id="1954250"/>
    <lineage>
        <taxon>Eukaryota</taxon>
        <taxon>Fungi</taxon>
        <taxon>Dikarya</taxon>
        <taxon>Ascomycota</taxon>
        <taxon>Pezizomycotina</taxon>
        <taxon>Sordariomycetes</taxon>
        <taxon>Sordariomycetidae</taxon>
        <taxon>Sordariales</taxon>
        <taxon>Lasiosphaeriaceae</taxon>
        <taxon>Lasiosphaeria</taxon>
    </lineage>
</organism>
<dbReference type="RefSeq" id="XP_060304180.1">
    <property type="nucleotide sequence ID" value="XM_060446960.1"/>
</dbReference>
<dbReference type="Proteomes" id="UP001172101">
    <property type="component" value="Unassembled WGS sequence"/>
</dbReference>
<reference evidence="2" key="1">
    <citation type="submission" date="2023-06" db="EMBL/GenBank/DDBJ databases">
        <title>Genome-scale phylogeny and comparative genomics of the fungal order Sordariales.</title>
        <authorList>
            <consortium name="Lawrence Berkeley National Laboratory"/>
            <person name="Hensen N."/>
            <person name="Bonometti L."/>
            <person name="Westerberg I."/>
            <person name="Brannstrom I.O."/>
            <person name="Guillou S."/>
            <person name="Cros-Aarteil S."/>
            <person name="Calhoun S."/>
            <person name="Haridas S."/>
            <person name="Kuo A."/>
            <person name="Mondo S."/>
            <person name="Pangilinan J."/>
            <person name="Riley R."/>
            <person name="LaButti K."/>
            <person name="Andreopoulos B."/>
            <person name="Lipzen A."/>
            <person name="Chen C."/>
            <person name="Yanf M."/>
            <person name="Daum C."/>
            <person name="Ng V."/>
            <person name="Clum A."/>
            <person name="Steindorff A."/>
            <person name="Ohm R."/>
            <person name="Martin F."/>
            <person name="Silar P."/>
            <person name="Natvig D."/>
            <person name="Lalanne C."/>
            <person name="Gautier V."/>
            <person name="Ament-velasquez S.L."/>
            <person name="Kruys A."/>
            <person name="Hutchinson M.I."/>
            <person name="Powell A.J."/>
            <person name="Barry K."/>
            <person name="Miller A.N."/>
            <person name="Grigoriev I.V."/>
            <person name="Debuchy R."/>
            <person name="Gladieux P."/>
            <person name="Thoren M.H."/>
            <person name="Johannesson H."/>
        </authorList>
    </citation>
    <scope>NUCLEOTIDE SEQUENCE</scope>
    <source>
        <strain evidence="2">SMH2392-1A</strain>
    </source>
</reference>
<feature type="region of interest" description="Disordered" evidence="1">
    <location>
        <begin position="27"/>
        <end position="59"/>
    </location>
</feature>
<feature type="region of interest" description="Disordered" evidence="1">
    <location>
        <begin position="814"/>
        <end position="835"/>
    </location>
</feature>
<name>A0AA40EH00_9PEZI</name>
<evidence type="ECO:0000313" key="2">
    <source>
        <dbReference type="EMBL" id="KAK0735303.1"/>
    </source>
</evidence>
<feature type="compositionally biased region" description="Low complexity" evidence="1">
    <location>
        <begin position="346"/>
        <end position="369"/>
    </location>
</feature>
<evidence type="ECO:0000256" key="1">
    <source>
        <dbReference type="SAM" id="MobiDB-lite"/>
    </source>
</evidence>
<feature type="region of interest" description="Disordered" evidence="1">
    <location>
        <begin position="1299"/>
        <end position="1323"/>
    </location>
</feature>
<gene>
    <name evidence="2" type="ORF">B0T26DRAFT_798901</name>
</gene>
<dbReference type="EMBL" id="JAUIRO010000001">
    <property type="protein sequence ID" value="KAK0735303.1"/>
    <property type="molecule type" value="Genomic_DNA"/>
</dbReference>
<feature type="compositionally biased region" description="Low complexity" evidence="1">
    <location>
        <begin position="246"/>
        <end position="259"/>
    </location>
</feature>
<dbReference type="GeneID" id="85330230"/>
<feature type="compositionally biased region" description="Basic and acidic residues" evidence="1">
    <location>
        <begin position="814"/>
        <end position="825"/>
    </location>
</feature>
<evidence type="ECO:0000313" key="3">
    <source>
        <dbReference type="Proteomes" id="UP001172101"/>
    </source>
</evidence>
<proteinExistence type="predicted"/>